<protein>
    <submittedName>
        <fullName evidence="1">Uncharacterized protein</fullName>
    </submittedName>
</protein>
<gene>
    <name evidence="1" type="ORF">RHMOL_Rhmol05G0082100</name>
</gene>
<proteinExistence type="predicted"/>
<dbReference type="Proteomes" id="UP001062846">
    <property type="component" value="Chromosome 5"/>
</dbReference>
<reference evidence="1" key="1">
    <citation type="submission" date="2022-02" db="EMBL/GenBank/DDBJ databases">
        <title>Plant Genome Project.</title>
        <authorList>
            <person name="Zhang R.-G."/>
        </authorList>
    </citation>
    <scope>NUCLEOTIDE SEQUENCE</scope>
    <source>
        <strain evidence="1">AT1</strain>
    </source>
</reference>
<accession>A0ACC0NLR5</accession>
<organism evidence="1 2">
    <name type="scientific">Rhododendron molle</name>
    <name type="common">Chinese azalea</name>
    <name type="synonym">Azalea mollis</name>
    <dbReference type="NCBI Taxonomy" id="49168"/>
    <lineage>
        <taxon>Eukaryota</taxon>
        <taxon>Viridiplantae</taxon>
        <taxon>Streptophyta</taxon>
        <taxon>Embryophyta</taxon>
        <taxon>Tracheophyta</taxon>
        <taxon>Spermatophyta</taxon>
        <taxon>Magnoliopsida</taxon>
        <taxon>eudicotyledons</taxon>
        <taxon>Gunneridae</taxon>
        <taxon>Pentapetalae</taxon>
        <taxon>asterids</taxon>
        <taxon>Ericales</taxon>
        <taxon>Ericaceae</taxon>
        <taxon>Ericoideae</taxon>
        <taxon>Rhodoreae</taxon>
        <taxon>Rhododendron</taxon>
    </lineage>
</organism>
<evidence type="ECO:0000313" key="2">
    <source>
        <dbReference type="Proteomes" id="UP001062846"/>
    </source>
</evidence>
<sequence>MEKETDNMRTFDMDTLKINLPQKRGLSRYYSGKSRSFKRMADVEFVEDLEKEERPKKIRKKHLSPLSCRGVSSSTQCASPIFGV</sequence>
<dbReference type="EMBL" id="CM046392">
    <property type="protein sequence ID" value="KAI8554225.1"/>
    <property type="molecule type" value="Genomic_DNA"/>
</dbReference>
<keyword evidence="2" id="KW-1185">Reference proteome</keyword>
<comment type="caution">
    <text evidence="1">The sequence shown here is derived from an EMBL/GenBank/DDBJ whole genome shotgun (WGS) entry which is preliminary data.</text>
</comment>
<name>A0ACC0NLR5_RHOML</name>
<evidence type="ECO:0000313" key="1">
    <source>
        <dbReference type="EMBL" id="KAI8554225.1"/>
    </source>
</evidence>